<dbReference type="InParanoid" id="A0A1X7T400"/>
<dbReference type="AlphaFoldDB" id="A0A1X7T400"/>
<name>A0A1X7T400_AMPQE</name>
<dbReference type="OrthoDB" id="5973910at2759"/>
<dbReference type="EnsemblMetazoa" id="Aqu2.1.09087_001">
    <property type="protein sequence ID" value="Aqu2.1.09087_001"/>
    <property type="gene ID" value="Aqu2.1.09087"/>
</dbReference>
<reference evidence="3" key="1">
    <citation type="submission" date="2017-05" db="UniProtKB">
        <authorList>
            <consortium name="EnsemblMetazoa"/>
        </authorList>
    </citation>
    <scope>IDENTIFICATION</scope>
</reference>
<feature type="coiled-coil region" evidence="1">
    <location>
        <begin position="103"/>
        <end position="211"/>
    </location>
</feature>
<organism evidence="3">
    <name type="scientific">Amphimedon queenslandica</name>
    <name type="common">Sponge</name>
    <dbReference type="NCBI Taxonomy" id="400682"/>
    <lineage>
        <taxon>Eukaryota</taxon>
        <taxon>Metazoa</taxon>
        <taxon>Porifera</taxon>
        <taxon>Demospongiae</taxon>
        <taxon>Heteroscleromorpha</taxon>
        <taxon>Haplosclerida</taxon>
        <taxon>Niphatidae</taxon>
        <taxon>Amphimedon</taxon>
    </lineage>
</organism>
<keyword evidence="1" id="KW-0175">Coiled coil</keyword>
<evidence type="ECO:0000313" key="3">
    <source>
        <dbReference type="EnsemblMetazoa" id="Aqu2.1.09087_001"/>
    </source>
</evidence>
<evidence type="ECO:0000256" key="2">
    <source>
        <dbReference type="SAM" id="MobiDB-lite"/>
    </source>
</evidence>
<sequence length="854" mass="96853">INLPVNITDRYCHSLSVWSVTPTTNWIIEFGGRRDDLTTISNTAVIELRYNSDNDWSTSVIPLDQYQDQLQRRILSDWENLGMEKQLQIVKDHLQQREREFYQEQLQREIKENKKQIQVHQDKEHQQLLQEKATLTRQLDDATTLLEQAEKDKSTLELVITEFYKKLKVKVAEILDEKAQVEEKKQITEDYEKLKLEVAELLEEKENQYLKEKQVIIDDNQNSICEKDEVVAKLTSQVEEQSQNEKQIITDLRAKVSDNELYTNKLMKEKSQLQERVTSLEEQSIKQTSSIGLQFNYLIPSMDNLDCLSDVQVAEKKLFLVQGEKPRLINWEKYGLRIGVPKDTLSPTNTFEVAVAALVGGQFVFPKNTVLVSAVYAVAISKALLKPLRLEIEHCIDLWERPGLTRFLKFAIAPVSTPSLPYQFSIVEGGVFKPDSCYGSIQRKEFCLVAIVGEKHQPKPSTNGDESEEEEEEQEEQAEEETEEEVKDGNSDSSSDSDKTKDPPGGSSGGKEESTSNEGVEKEGETGGQPLHEEGIEEQDNKRVEESKDHEEATAPLPCTEISSDFNSKLVVSTGIVENMTYAGKVYYEEKRAVTFTAAKKLSALIEFIEKKHVQAEIDEHVYFSYGPSYSYIELKFDAPQDEPCTGWIIEPHLKPCRLHRFDVDNFGNTNYSVPSCLISIYGLSGAVSSLHYYSVPLVGVVDPVTLLIHCSLRTATPPPPLPSRNPTTSSSSSSNVVQESTSVSRASTFRSDIAHRVMIECTGTIKENVGLYPLIDRLVEKRIISDTEKGRIIDTSTGLTANQRMDELLNLVKASIRENGEDFRLFLELIEQEDTKRADRLALTLLENYKKLL</sequence>
<accession>A0A1X7T400</accession>
<feature type="region of interest" description="Disordered" evidence="2">
    <location>
        <begin position="456"/>
        <end position="561"/>
    </location>
</feature>
<feature type="region of interest" description="Disordered" evidence="2">
    <location>
        <begin position="718"/>
        <end position="740"/>
    </location>
</feature>
<evidence type="ECO:0000256" key="1">
    <source>
        <dbReference type="SAM" id="Coils"/>
    </source>
</evidence>
<evidence type="ECO:0008006" key="4">
    <source>
        <dbReference type="Google" id="ProtNLM"/>
    </source>
</evidence>
<feature type="compositionally biased region" description="Basic and acidic residues" evidence="2">
    <location>
        <begin position="510"/>
        <end position="553"/>
    </location>
</feature>
<protein>
    <recommendedName>
        <fullName evidence="4">CARD domain-containing protein</fullName>
    </recommendedName>
</protein>
<feature type="compositionally biased region" description="Low complexity" evidence="2">
    <location>
        <begin position="725"/>
        <end position="740"/>
    </location>
</feature>
<feature type="compositionally biased region" description="Acidic residues" evidence="2">
    <location>
        <begin position="465"/>
        <end position="486"/>
    </location>
</feature>
<proteinExistence type="predicted"/>